<sequence length="114" mass="12488">MRTWTRSSPDSAHVARTACMGKADPGIDFITKHNTDTETIHCCQPTNLGSRHLLSSLRQQPPSTAVVLTAPLGTSYLPWSALLISHKAQPSQPTSLQRLVVFSTTATVRWHQPS</sequence>
<comment type="caution">
    <text evidence="1">The sequence shown here is derived from an EMBL/GenBank/DDBJ whole genome shotgun (WGS) entry which is preliminary data.</text>
</comment>
<dbReference type="AlphaFoldDB" id="A0AAP0N481"/>
<dbReference type="EMBL" id="JBCGBO010000001">
    <property type="protein sequence ID" value="KAK9229234.1"/>
    <property type="molecule type" value="Genomic_DNA"/>
</dbReference>
<evidence type="ECO:0000313" key="2">
    <source>
        <dbReference type="Proteomes" id="UP001428341"/>
    </source>
</evidence>
<protein>
    <submittedName>
        <fullName evidence="1">Uncharacterized protein</fullName>
    </submittedName>
</protein>
<accession>A0AAP0N481</accession>
<evidence type="ECO:0000313" key="1">
    <source>
        <dbReference type="EMBL" id="KAK9229234.1"/>
    </source>
</evidence>
<organism evidence="1 2">
    <name type="scientific">Citrus x changshan-huyou</name>
    <dbReference type="NCBI Taxonomy" id="2935761"/>
    <lineage>
        <taxon>Eukaryota</taxon>
        <taxon>Viridiplantae</taxon>
        <taxon>Streptophyta</taxon>
        <taxon>Embryophyta</taxon>
        <taxon>Tracheophyta</taxon>
        <taxon>Spermatophyta</taxon>
        <taxon>Magnoliopsida</taxon>
        <taxon>eudicotyledons</taxon>
        <taxon>Gunneridae</taxon>
        <taxon>Pentapetalae</taxon>
        <taxon>rosids</taxon>
        <taxon>malvids</taxon>
        <taxon>Sapindales</taxon>
        <taxon>Rutaceae</taxon>
        <taxon>Aurantioideae</taxon>
        <taxon>Citrus</taxon>
    </lineage>
</organism>
<dbReference type="Proteomes" id="UP001428341">
    <property type="component" value="Unassembled WGS sequence"/>
</dbReference>
<reference evidence="1 2" key="1">
    <citation type="submission" date="2024-05" db="EMBL/GenBank/DDBJ databases">
        <title>Haplotype-resolved chromosome-level genome assembly of Huyou (Citrus changshanensis).</title>
        <authorList>
            <person name="Miao C."/>
            <person name="Chen W."/>
            <person name="Wu Y."/>
            <person name="Wang L."/>
            <person name="Zhao S."/>
            <person name="Grierson D."/>
            <person name="Xu C."/>
            <person name="Chen K."/>
        </authorList>
    </citation>
    <scope>NUCLEOTIDE SEQUENCE [LARGE SCALE GENOMIC DNA]</scope>
    <source>
        <strain evidence="1">01-14</strain>
        <tissue evidence="1">Leaf</tissue>
    </source>
</reference>
<gene>
    <name evidence="1" type="ORF">WN944_022193</name>
</gene>
<keyword evidence="2" id="KW-1185">Reference proteome</keyword>
<proteinExistence type="predicted"/>
<name>A0AAP0N481_9ROSI</name>